<protein>
    <submittedName>
        <fullName evidence="2">Uncharacterized protein</fullName>
    </submittedName>
</protein>
<evidence type="ECO:0000313" key="3">
    <source>
        <dbReference type="Proteomes" id="UP000316092"/>
    </source>
</evidence>
<gene>
    <name evidence="2" type="ORF">FNU79_02555</name>
</gene>
<evidence type="ECO:0000256" key="1">
    <source>
        <dbReference type="SAM" id="SignalP"/>
    </source>
</evidence>
<dbReference type="AlphaFoldDB" id="A0A553V6T9"/>
<keyword evidence="3" id="KW-1185">Reference proteome</keyword>
<organism evidence="2 3">
    <name type="scientific">Deinococcus detaillensis</name>
    <dbReference type="NCBI Taxonomy" id="2592048"/>
    <lineage>
        <taxon>Bacteria</taxon>
        <taxon>Thermotogati</taxon>
        <taxon>Deinococcota</taxon>
        <taxon>Deinococci</taxon>
        <taxon>Deinococcales</taxon>
        <taxon>Deinococcaceae</taxon>
        <taxon>Deinococcus</taxon>
    </lineage>
</organism>
<dbReference type="RefSeq" id="WP_143719286.1">
    <property type="nucleotide sequence ID" value="NZ_VKDB01000001.1"/>
</dbReference>
<accession>A0A553V6T9</accession>
<dbReference type="Proteomes" id="UP000316092">
    <property type="component" value="Unassembled WGS sequence"/>
</dbReference>
<feature type="chain" id="PRO_5021869645" evidence="1">
    <location>
        <begin position="24"/>
        <end position="226"/>
    </location>
</feature>
<sequence length="226" mass="24227">MTLRRFSLTAPLVLGLLLSSAHAAPLPCPLAAKLDINTYLTLSLEQWSEADQDQGSAAYAECQASQLTDTLGNSPQLRERIVKLRTLYRTLRELEGSLAYAMAGGGTMHSHAVPRSYPEIEGTLSSVAALVLSPVGGQTAGRFTLSLNASKKAFEDRIKALKVWKPKAAASTSAYDAKTFGADVTRYAQAGAELMKLLGSKGDAATAAAYLPLQSPLFLDEYLREF</sequence>
<comment type="caution">
    <text evidence="2">The sequence shown here is derived from an EMBL/GenBank/DDBJ whole genome shotgun (WGS) entry which is preliminary data.</text>
</comment>
<proteinExistence type="predicted"/>
<keyword evidence="1" id="KW-0732">Signal</keyword>
<evidence type="ECO:0000313" key="2">
    <source>
        <dbReference type="EMBL" id="TSA88124.1"/>
    </source>
</evidence>
<feature type="signal peptide" evidence="1">
    <location>
        <begin position="1"/>
        <end position="23"/>
    </location>
</feature>
<dbReference type="OrthoDB" id="66168at2"/>
<reference evidence="2 3" key="1">
    <citation type="submission" date="2019-07" db="EMBL/GenBank/DDBJ databases">
        <title>Deinococcus detaillus sp. nov., isolated from humus soil in Antarctica.</title>
        <authorList>
            <person name="Zhang K."/>
        </authorList>
    </citation>
    <scope>NUCLEOTIDE SEQUENCE [LARGE SCALE GENOMIC DNA]</scope>
    <source>
        <strain evidence="2 3">H1</strain>
    </source>
</reference>
<dbReference type="EMBL" id="VKDB01000001">
    <property type="protein sequence ID" value="TSA88124.1"/>
    <property type="molecule type" value="Genomic_DNA"/>
</dbReference>
<name>A0A553V6T9_9DEIO</name>